<dbReference type="AlphaFoldDB" id="A0A2P2NMX1"/>
<sequence length="52" mass="5809">MQGSNVEQSSHNHFLSPSIKGAHDRVGSTCPLLDQYPSYQALCFEFQYPCSC</sequence>
<evidence type="ECO:0000313" key="1">
    <source>
        <dbReference type="EMBL" id="MBX43805.1"/>
    </source>
</evidence>
<reference evidence="1" key="1">
    <citation type="submission" date="2018-02" db="EMBL/GenBank/DDBJ databases">
        <title>Rhizophora mucronata_Transcriptome.</title>
        <authorList>
            <person name="Meera S.P."/>
            <person name="Sreeshan A."/>
            <person name="Augustine A."/>
        </authorList>
    </citation>
    <scope>NUCLEOTIDE SEQUENCE</scope>
    <source>
        <tissue evidence="1">Leaf</tissue>
    </source>
</reference>
<proteinExistence type="predicted"/>
<name>A0A2P2NMX1_RHIMU</name>
<dbReference type="EMBL" id="GGEC01063321">
    <property type="protein sequence ID" value="MBX43805.1"/>
    <property type="molecule type" value="Transcribed_RNA"/>
</dbReference>
<accession>A0A2P2NMX1</accession>
<protein>
    <submittedName>
        <fullName evidence="1">Uncharacterized protein</fullName>
    </submittedName>
</protein>
<organism evidence="1">
    <name type="scientific">Rhizophora mucronata</name>
    <name type="common">Asiatic mangrove</name>
    <dbReference type="NCBI Taxonomy" id="61149"/>
    <lineage>
        <taxon>Eukaryota</taxon>
        <taxon>Viridiplantae</taxon>
        <taxon>Streptophyta</taxon>
        <taxon>Embryophyta</taxon>
        <taxon>Tracheophyta</taxon>
        <taxon>Spermatophyta</taxon>
        <taxon>Magnoliopsida</taxon>
        <taxon>eudicotyledons</taxon>
        <taxon>Gunneridae</taxon>
        <taxon>Pentapetalae</taxon>
        <taxon>rosids</taxon>
        <taxon>fabids</taxon>
        <taxon>Malpighiales</taxon>
        <taxon>Rhizophoraceae</taxon>
        <taxon>Rhizophora</taxon>
    </lineage>
</organism>